<keyword evidence="3" id="KW-1185">Reference proteome</keyword>
<organism evidence="2 3">
    <name type="scientific">Xanthomonas cerealis pv. cerealis</name>
    <dbReference type="NCBI Taxonomy" id="152263"/>
    <lineage>
        <taxon>Bacteria</taxon>
        <taxon>Pseudomonadati</taxon>
        <taxon>Pseudomonadota</taxon>
        <taxon>Gammaproteobacteria</taxon>
        <taxon>Lysobacterales</taxon>
        <taxon>Lysobacteraceae</taxon>
        <taxon>Xanthomonas</taxon>
        <taxon>Xanthomonas translucens group</taxon>
        <taxon>Xanthomonas cerealis</taxon>
    </lineage>
</organism>
<keyword evidence="1" id="KW-1133">Transmembrane helix</keyword>
<protein>
    <submittedName>
        <fullName evidence="2">Uncharacterized protein</fullName>
    </submittedName>
</protein>
<name>A0A514EHE5_9XANT</name>
<gene>
    <name evidence="2" type="ORF">E4A48_18650</name>
</gene>
<dbReference type="RefSeq" id="WP_142742942.1">
    <property type="nucleotide sequence ID" value="NZ_CP038228.1"/>
</dbReference>
<keyword evidence="1" id="KW-0472">Membrane</keyword>
<proteinExistence type="predicted"/>
<evidence type="ECO:0000256" key="1">
    <source>
        <dbReference type="SAM" id="Phobius"/>
    </source>
</evidence>
<keyword evidence="1" id="KW-0812">Transmembrane</keyword>
<dbReference type="Proteomes" id="UP000319349">
    <property type="component" value="Chromosome"/>
</dbReference>
<sequence>MNIIVGSGSSLLGIVSAAIAFAALFFAIYSWRQANRPLVSARVTSQGGSSAGIALNLLVENTGNRPARDIRLIAKESDVLAALQQTAIPKDAQRCFFSGIDIPVLANGRSTSNGFWHLGQSDSWHAGAKIPVRIKYRDLSGRRFTSKVRLFLADDAGFAQTFWSDGHRHEG</sequence>
<evidence type="ECO:0000313" key="3">
    <source>
        <dbReference type="Proteomes" id="UP000319349"/>
    </source>
</evidence>
<dbReference type="AlphaFoldDB" id="A0A514EHE5"/>
<accession>A0A514EHE5</accession>
<feature type="transmembrane region" description="Helical" evidence="1">
    <location>
        <begin position="12"/>
        <end position="31"/>
    </location>
</feature>
<dbReference type="EMBL" id="CP038228">
    <property type="protein sequence ID" value="QDI05424.1"/>
    <property type="molecule type" value="Genomic_DNA"/>
</dbReference>
<reference evidence="2 3" key="1">
    <citation type="submission" date="2019-03" db="EMBL/GenBank/DDBJ databases">
        <title>Tal1 in Xanthomonas translucens pv. cerealis Contributes to Virulence in Bacterial Leaf Streak of Wheat.</title>
        <authorList>
            <person name="Shah S.M.A."/>
            <person name="Haq F."/>
            <person name="Ma W."/>
            <person name="Xu X."/>
            <person name="Wang S."/>
            <person name="Xu Z."/>
            <person name="Zou L."/>
            <person name="Zhu B."/>
            <person name="Chen G."/>
        </authorList>
    </citation>
    <scope>NUCLEOTIDE SEQUENCE [LARGE SCALE GENOMIC DNA]</scope>
    <source>
        <strain evidence="2 3">01</strain>
    </source>
</reference>
<evidence type="ECO:0000313" key="2">
    <source>
        <dbReference type="EMBL" id="QDI05424.1"/>
    </source>
</evidence>